<dbReference type="InterPro" id="IPR022409">
    <property type="entry name" value="PKD/Chitinase_dom"/>
</dbReference>
<dbReference type="SUPFAM" id="SSF89372">
    <property type="entry name" value="Fucose-specific lectin"/>
    <property type="match status" value="2"/>
</dbReference>
<dbReference type="InterPro" id="IPR013783">
    <property type="entry name" value="Ig-like_fold"/>
</dbReference>
<dbReference type="AlphaFoldDB" id="A0A1G1VNL8"/>
<dbReference type="Pfam" id="PF22352">
    <property type="entry name" value="K319L-like_PKD"/>
    <property type="match status" value="1"/>
</dbReference>
<protein>
    <recommendedName>
        <fullName evidence="1">PKD/Chitinase domain-containing protein</fullName>
    </recommendedName>
</protein>
<organism evidence="2 3">
    <name type="scientific">Candidatus Chisholmbacteria bacterium RIFCSPHIGHO2_01_FULL_49_18</name>
    <dbReference type="NCBI Taxonomy" id="1797590"/>
    <lineage>
        <taxon>Bacteria</taxon>
        <taxon>Candidatus Chisholmiibacteriota</taxon>
    </lineage>
</organism>
<proteinExistence type="predicted"/>
<name>A0A1G1VNL8_9BACT</name>
<gene>
    <name evidence="2" type="ORF">A2785_02465</name>
</gene>
<dbReference type="EMBL" id="MHCI01000008">
    <property type="protein sequence ID" value="OGY16975.1"/>
    <property type="molecule type" value="Genomic_DNA"/>
</dbReference>
<evidence type="ECO:0000313" key="3">
    <source>
        <dbReference type="Proteomes" id="UP000179069"/>
    </source>
</evidence>
<evidence type="ECO:0000259" key="1">
    <source>
        <dbReference type="SMART" id="SM00089"/>
    </source>
</evidence>
<comment type="caution">
    <text evidence="2">The sequence shown here is derived from an EMBL/GenBank/DDBJ whole genome shotgun (WGS) entry which is preliminary data.</text>
</comment>
<dbReference type="InterPro" id="IPR054470">
    <property type="entry name" value="FIMAH_dom"/>
</dbReference>
<feature type="domain" description="PKD/Chitinase" evidence="1">
    <location>
        <begin position="397"/>
        <end position="486"/>
    </location>
</feature>
<sequence>MEYQVVKTKVIGFFVRVALFLALLVSVGQFSKVTVYASWTEPEQVSNIPGGGLAAPIMLAADDSGLLHAVWIQYKYNPGDQDGTFYAQKLPGQAWSLPESVPLPFRGDHGKMDALVSPDGTVHLVASGTCCGSDWAWVYLSRSHSGQWSDIELANTGYAAAGGPSLVLDSTGTLHLVYAGKLFGTFDPPQMRYQFKTVGGSWSGMQQISSGAGDAIEGILAVDDTDTLHLAWTQDMDGDHNFQAVYSTLVPGGSWSAFEPIYDGASVRGFGVDSSFLPHLVFFDSARNFDLSYTNRTGGGQWSTPLDLTDTPGVNHPSLTIAANGTLHLVFDDEHGSVKYRIKPAGGSWSETAVAAAYTTQSGFVWPRVTTDGVDRLHIVFGNSNIYYITQLNQPPVANAGADVVTAVNTPVSLDGSGSFDLDNDPISYLWTEEVSNPQLNVLTSTSVANPAFTPSIAGIYTFNLVVNDGSLSSAPDTVVVTVQTPSEVIQDLIDVVEGYNLQQGIDNSLDAKLNSALQALNDINENNDGAAINSLQAFINAVEAQKGKEITDEQADELIILTQRIIASLSAS</sequence>
<dbReference type="CDD" id="cd00146">
    <property type="entry name" value="PKD"/>
    <property type="match status" value="1"/>
</dbReference>
<accession>A0A1G1VNL8</accession>
<dbReference type="Proteomes" id="UP000179069">
    <property type="component" value="Unassembled WGS sequence"/>
</dbReference>
<dbReference type="Gene3D" id="2.120.10.70">
    <property type="entry name" value="Fucose-specific lectin"/>
    <property type="match status" value="1"/>
</dbReference>
<dbReference type="CDD" id="cd15482">
    <property type="entry name" value="Sialidase_non-viral"/>
    <property type="match status" value="1"/>
</dbReference>
<dbReference type="Pfam" id="PF22888">
    <property type="entry name" value="FIMAH"/>
    <property type="match status" value="1"/>
</dbReference>
<dbReference type="SUPFAM" id="SSF49299">
    <property type="entry name" value="PKD domain"/>
    <property type="match status" value="1"/>
</dbReference>
<evidence type="ECO:0000313" key="2">
    <source>
        <dbReference type="EMBL" id="OGY16975.1"/>
    </source>
</evidence>
<reference evidence="2 3" key="1">
    <citation type="journal article" date="2016" name="Nat. Commun.">
        <title>Thousands of microbial genomes shed light on interconnected biogeochemical processes in an aquifer system.</title>
        <authorList>
            <person name="Anantharaman K."/>
            <person name="Brown C.T."/>
            <person name="Hug L.A."/>
            <person name="Sharon I."/>
            <person name="Castelle C.J."/>
            <person name="Probst A.J."/>
            <person name="Thomas B.C."/>
            <person name="Singh A."/>
            <person name="Wilkins M.J."/>
            <person name="Karaoz U."/>
            <person name="Brodie E.L."/>
            <person name="Williams K.H."/>
            <person name="Hubbard S.S."/>
            <person name="Banfield J.F."/>
        </authorList>
    </citation>
    <scope>NUCLEOTIDE SEQUENCE [LARGE SCALE GENOMIC DNA]</scope>
</reference>
<dbReference type="Gene3D" id="2.60.40.10">
    <property type="entry name" value="Immunoglobulins"/>
    <property type="match status" value="1"/>
</dbReference>
<dbReference type="InterPro" id="IPR035986">
    <property type="entry name" value="PKD_dom_sf"/>
</dbReference>
<dbReference type="SMART" id="SM00089">
    <property type="entry name" value="PKD"/>
    <property type="match status" value="1"/>
</dbReference>